<dbReference type="PANTHER" id="PTHR16247">
    <property type="entry name" value="RIKEN CDNA 9430015G10 GENE"/>
    <property type="match status" value="1"/>
</dbReference>
<organism evidence="2 3">
    <name type="scientific">Amazona collaria</name>
    <name type="common">yellow-billed parrot</name>
    <dbReference type="NCBI Taxonomy" id="241587"/>
    <lineage>
        <taxon>Eukaryota</taxon>
        <taxon>Metazoa</taxon>
        <taxon>Chordata</taxon>
        <taxon>Craniata</taxon>
        <taxon>Vertebrata</taxon>
        <taxon>Euteleostomi</taxon>
        <taxon>Archelosauria</taxon>
        <taxon>Archosauria</taxon>
        <taxon>Dinosauria</taxon>
        <taxon>Saurischia</taxon>
        <taxon>Theropoda</taxon>
        <taxon>Coelurosauria</taxon>
        <taxon>Aves</taxon>
        <taxon>Neognathae</taxon>
        <taxon>Neoaves</taxon>
        <taxon>Telluraves</taxon>
        <taxon>Australaves</taxon>
        <taxon>Psittaciformes</taxon>
        <taxon>Psittacidae</taxon>
        <taxon>Amazona</taxon>
    </lineage>
</organism>
<keyword evidence="1" id="KW-0812">Transmembrane</keyword>
<dbReference type="AlphaFoldDB" id="A0A8B9FDC1"/>
<name>A0A8B9FDC1_9PSIT</name>
<dbReference type="InterPro" id="IPR027888">
    <property type="entry name" value="DUF4501"/>
</dbReference>
<feature type="transmembrane region" description="Helical" evidence="1">
    <location>
        <begin position="58"/>
        <end position="83"/>
    </location>
</feature>
<evidence type="ECO:0000313" key="2">
    <source>
        <dbReference type="Ensembl" id="ENSACOP00000008474.1"/>
    </source>
</evidence>
<dbReference type="Pfam" id="PF14946">
    <property type="entry name" value="DUF4501"/>
    <property type="match status" value="1"/>
</dbReference>
<dbReference type="Ensembl" id="ENSACOT00000008768.1">
    <property type="protein sequence ID" value="ENSACOP00000008474.1"/>
    <property type="gene ID" value="ENSACOG00000005919.1"/>
</dbReference>
<evidence type="ECO:0000313" key="3">
    <source>
        <dbReference type="Proteomes" id="UP000694522"/>
    </source>
</evidence>
<keyword evidence="1" id="KW-1133">Transmembrane helix</keyword>
<reference evidence="2" key="2">
    <citation type="submission" date="2025-09" db="UniProtKB">
        <authorList>
            <consortium name="Ensembl"/>
        </authorList>
    </citation>
    <scope>IDENTIFICATION</scope>
</reference>
<sequence length="120" mass="13191">MPLKELISETECCVDMLDSNSSCPVSNQCSPVGIRGMNFQMNISTVTPFIQNIGGPEVAASLILGTFFISVFLILSVASFFYLKRANKLPNVFYRRNKASVLQPSETVSKFCPSSRSKQA</sequence>
<evidence type="ECO:0000256" key="1">
    <source>
        <dbReference type="SAM" id="Phobius"/>
    </source>
</evidence>
<proteinExistence type="predicted"/>
<keyword evidence="3" id="KW-1185">Reference proteome</keyword>
<dbReference type="Proteomes" id="UP000694522">
    <property type="component" value="Unplaced"/>
</dbReference>
<accession>A0A8B9FDC1</accession>
<keyword evidence="1" id="KW-0472">Membrane</keyword>
<dbReference type="PANTHER" id="PTHR16247:SF0">
    <property type="entry name" value="RIKEN CDNA 9430015G10 GENE"/>
    <property type="match status" value="1"/>
</dbReference>
<protein>
    <submittedName>
        <fullName evidence="2">Uncharacterized protein</fullName>
    </submittedName>
</protein>
<reference evidence="2" key="1">
    <citation type="submission" date="2025-08" db="UniProtKB">
        <authorList>
            <consortium name="Ensembl"/>
        </authorList>
    </citation>
    <scope>IDENTIFICATION</scope>
</reference>